<protein>
    <submittedName>
        <fullName evidence="2">Uncharacterized protein</fullName>
    </submittedName>
</protein>
<dbReference type="GeneID" id="59257704"/>
<dbReference type="EMBL" id="JABFCT010000006">
    <property type="protein sequence ID" value="KAF5875153.1"/>
    <property type="molecule type" value="Genomic_DNA"/>
</dbReference>
<reference evidence="2 3" key="1">
    <citation type="journal article" date="2020" name="Phytopathology">
        <title>A high-quality genome resource of Botrytis fragariae, a new and rapidly spreading fungal pathogen causing strawberry gray mold in the U.S.A.</title>
        <authorList>
            <person name="Wu Y."/>
            <person name="Saski C.A."/>
            <person name="Schnabel G."/>
            <person name="Xiao S."/>
            <person name="Hu M."/>
        </authorList>
    </citation>
    <scope>NUCLEOTIDE SEQUENCE [LARGE SCALE GENOMIC DNA]</scope>
    <source>
        <strain evidence="2 3">BVB16</strain>
    </source>
</reference>
<dbReference type="RefSeq" id="XP_037194099.1">
    <property type="nucleotide sequence ID" value="XM_037334012.1"/>
</dbReference>
<accession>A0A8H6AWM8</accession>
<comment type="caution">
    <text evidence="2">The sequence shown here is derived from an EMBL/GenBank/DDBJ whole genome shotgun (WGS) entry which is preliminary data.</text>
</comment>
<dbReference type="Proteomes" id="UP000531561">
    <property type="component" value="Unassembled WGS sequence"/>
</dbReference>
<dbReference type="AlphaFoldDB" id="A0A8H6AWM8"/>
<gene>
    <name evidence="2" type="ORF">Bfra_003606</name>
</gene>
<feature type="region of interest" description="Disordered" evidence="1">
    <location>
        <begin position="1"/>
        <end position="33"/>
    </location>
</feature>
<evidence type="ECO:0000256" key="1">
    <source>
        <dbReference type="SAM" id="MobiDB-lite"/>
    </source>
</evidence>
<keyword evidence="3" id="KW-1185">Reference proteome</keyword>
<proteinExistence type="predicted"/>
<evidence type="ECO:0000313" key="3">
    <source>
        <dbReference type="Proteomes" id="UP000531561"/>
    </source>
</evidence>
<dbReference type="OrthoDB" id="3561716at2759"/>
<feature type="compositionally biased region" description="Polar residues" evidence="1">
    <location>
        <begin position="1"/>
        <end position="14"/>
    </location>
</feature>
<sequence>MASPNNMQSIALNTSEKEHSRNSTSDTDDGDEMPAITNAVYIAELKQRIVDLDGSCFAYMHNDTTLRHYDITTFTIQYDGLGYDV</sequence>
<organism evidence="2 3">
    <name type="scientific">Botrytis fragariae</name>
    <dbReference type="NCBI Taxonomy" id="1964551"/>
    <lineage>
        <taxon>Eukaryota</taxon>
        <taxon>Fungi</taxon>
        <taxon>Dikarya</taxon>
        <taxon>Ascomycota</taxon>
        <taxon>Pezizomycotina</taxon>
        <taxon>Leotiomycetes</taxon>
        <taxon>Helotiales</taxon>
        <taxon>Sclerotiniaceae</taxon>
        <taxon>Botrytis</taxon>
    </lineage>
</organism>
<evidence type="ECO:0000313" key="2">
    <source>
        <dbReference type="EMBL" id="KAF5875153.1"/>
    </source>
</evidence>
<name>A0A8H6AWM8_9HELO</name>